<dbReference type="InterPro" id="IPR001387">
    <property type="entry name" value="Cro/C1-type_HTH"/>
</dbReference>
<organism evidence="2 3">
    <name type="scientific">Paraburkholderia dioscoreae</name>
    <dbReference type="NCBI Taxonomy" id="2604047"/>
    <lineage>
        <taxon>Bacteria</taxon>
        <taxon>Pseudomonadati</taxon>
        <taxon>Pseudomonadota</taxon>
        <taxon>Betaproteobacteria</taxon>
        <taxon>Burkholderiales</taxon>
        <taxon>Burkholderiaceae</taxon>
        <taxon>Paraburkholderia</taxon>
    </lineage>
</organism>
<evidence type="ECO:0000259" key="1">
    <source>
        <dbReference type="PROSITE" id="PS50943"/>
    </source>
</evidence>
<evidence type="ECO:0000313" key="3">
    <source>
        <dbReference type="Proteomes" id="UP000325811"/>
    </source>
</evidence>
<dbReference type="PROSITE" id="PS50943">
    <property type="entry name" value="HTH_CROC1"/>
    <property type="match status" value="1"/>
</dbReference>
<dbReference type="InterPro" id="IPR010982">
    <property type="entry name" value="Lambda_DNA-bd_dom_sf"/>
</dbReference>
<sequence>MKQRRKPVADPKVLGAELRERRKSLGKTLTEIAEITSVNVGQLSRFENGQMKRDGGNLQKLLATLQKLEAANSPSQSQSVVERFAAIIKRSNRHAEAATAFVDALERLM</sequence>
<reference evidence="2 3" key="1">
    <citation type="submission" date="2019-08" db="EMBL/GenBank/DDBJ databases">
        <authorList>
            <person name="Herpell B J."/>
        </authorList>
    </citation>
    <scope>NUCLEOTIDE SEQUENCE [LARGE SCALE GENOMIC DNA]</scope>
    <source>
        <strain evidence="3">Msb3</strain>
    </source>
</reference>
<keyword evidence="3" id="KW-1185">Reference proteome</keyword>
<proteinExistence type="predicted"/>
<dbReference type="Proteomes" id="UP000325811">
    <property type="component" value="Chromosome I"/>
</dbReference>
<dbReference type="SMART" id="SM00530">
    <property type="entry name" value="HTH_XRE"/>
    <property type="match status" value="1"/>
</dbReference>
<dbReference type="KEGG" id="pdio:PDMSB3_0080"/>
<accession>A0A5Q4Z9P6</accession>
<gene>
    <name evidence="2" type="ORF">PDMSB3_0080</name>
</gene>
<dbReference type="EMBL" id="LR699553">
    <property type="protein sequence ID" value="VVD26542.1"/>
    <property type="molecule type" value="Genomic_DNA"/>
</dbReference>
<dbReference type="GO" id="GO:0003677">
    <property type="term" value="F:DNA binding"/>
    <property type="evidence" value="ECO:0007669"/>
    <property type="project" value="InterPro"/>
</dbReference>
<evidence type="ECO:0000313" key="2">
    <source>
        <dbReference type="EMBL" id="VVD26542.1"/>
    </source>
</evidence>
<dbReference type="RefSeq" id="WP_165184216.1">
    <property type="nucleotide sequence ID" value="NZ_LR699553.1"/>
</dbReference>
<feature type="domain" description="HTH cro/C1-type" evidence="1">
    <location>
        <begin position="18"/>
        <end position="71"/>
    </location>
</feature>
<dbReference type="Gene3D" id="1.10.260.40">
    <property type="entry name" value="lambda repressor-like DNA-binding domains"/>
    <property type="match status" value="1"/>
</dbReference>
<protein>
    <recommendedName>
        <fullName evidence="1">HTH cro/C1-type domain-containing protein</fullName>
    </recommendedName>
</protein>
<dbReference type="SUPFAM" id="SSF47413">
    <property type="entry name" value="lambda repressor-like DNA-binding domains"/>
    <property type="match status" value="1"/>
</dbReference>
<dbReference type="CDD" id="cd00093">
    <property type="entry name" value="HTH_XRE"/>
    <property type="match status" value="1"/>
</dbReference>
<dbReference type="AlphaFoldDB" id="A0A5Q4Z9P6"/>
<dbReference type="Pfam" id="PF01381">
    <property type="entry name" value="HTH_3"/>
    <property type="match status" value="1"/>
</dbReference>
<name>A0A5Q4Z9P6_9BURK</name>